<gene>
    <name evidence="4" type="ORF">AJ80_07051</name>
</gene>
<organism evidence="4 5">
    <name type="scientific">Polytolypa hystricis (strain UAMH7299)</name>
    <dbReference type="NCBI Taxonomy" id="1447883"/>
    <lineage>
        <taxon>Eukaryota</taxon>
        <taxon>Fungi</taxon>
        <taxon>Dikarya</taxon>
        <taxon>Ascomycota</taxon>
        <taxon>Pezizomycotina</taxon>
        <taxon>Eurotiomycetes</taxon>
        <taxon>Eurotiomycetidae</taxon>
        <taxon>Onygenales</taxon>
        <taxon>Onygenales incertae sedis</taxon>
        <taxon>Polytolypa</taxon>
    </lineage>
</organism>
<dbReference type="AlphaFoldDB" id="A0A2B7XS38"/>
<keyword evidence="5" id="KW-1185">Reference proteome</keyword>
<dbReference type="EMBL" id="PDNA01000130">
    <property type="protein sequence ID" value="PGH11581.1"/>
    <property type="molecule type" value="Genomic_DNA"/>
</dbReference>
<accession>A0A2B7XS38</accession>
<dbReference type="PANTHER" id="PTHR10366:SF564">
    <property type="entry name" value="STEROL-4-ALPHA-CARBOXYLATE 3-DEHYDROGENASE, DECARBOXYLATING"/>
    <property type="match status" value="1"/>
</dbReference>
<dbReference type="Pfam" id="PF01370">
    <property type="entry name" value="Epimerase"/>
    <property type="match status" value="1"/>
</dbReference>
<proteinExistence type="inferred from homology"/>
<sequence>MNRWRDPRVDSQFFFQGYCRGTNSVLVSTSGGSGFIAAHVLDTLLERGHSVVTTVRSQEKAQKIQDAHPGIQKDRLDFAIVEDIAQPDAFDKAVISDPPFEAVIHTASPFHFNITDTKKDLLDPAINGTVGILRAIKKSTPSVKRVVITSSFAAIVSNGTAPTAVFSEAHWNPITEDEALLNPSNGYRASKTFAEKAAWEFVEKEKPNFTLATCNPPLVFGPVVHYLNSLDAINTSNKGFRDLVTGAAKDSCPPSGVHLWVDVRDVALAHVLAAEKPEAGGKRFFLVSSNFSYREVVEIISEAFPELREKLPSGDALKPGDYPAAGSFGFDNQRSKEVLGLTYRPLKETVLDTVKSLQTVLKQ</sequence>
<dbReference type="Proteomes" id="UP000224634">
    <property type="component" value="Unassembled WGS sequence"/>
</dbReference>
<dbReference type="OrthoDB" id="2735536at2759"/>
<dbReference type="PANTHER" id="PTHR10366">
    <property type="entry name" value="NAD DEPENDENT EPIMERASE/DEHYDRATASE"/>
    <property type="match status" value="1"/>
</dbReference>
<evidence type="ECO:0000256" key="2">
    <source>
        <dbReference type="ARBA" id="ARBA00023445"/>
    </source>
</evidence>
<dbReference type="FunFam" id="3.40.50.720:FF:000191">
    <property type="entry name" value="Methylglyoxal reductase (NADPH-dependent)"/>
    <property type="match status" value="1"/>
</dbReference>
<dbReference type="Gene3D" id="3.40.50.720">
    <property type="entry name" value="NAD(P)-binding Rossmann-like Domain"/>
    <property type="match status" value="1"/>
</dbReference>
<dbReference type="CDD" id="cd05227">
    <property type="entry name" value="AR_SDR_e"/>
    <property type="match status" value="1"/>
</dbReference>
<dbReference type="STRING" id="1447883.A0A2B7XS38"/>
<evidence type="ECO:0000313" key="5">
    <source>
        <dbReference type="Proteomes" id="UP000224634"/>
    </source>
</evidence>
<dbReference type="SUPFAM" id="SSF51735">
    <property type="entry name" value="NAD(P)-binding Rossmann-fold domains"/>
    <property type="match status" value="1"/>
</dbReference>
<evidence type="ECO:0000313" key="4">
    <source>
        <dbReference type="EMBL" id="PGH11581.1"/>
    </source>
</evidence>
<dbReference type="InterPro" id="IPR001509">
    <property type="entry name" value="Epimerase_deHydtase"/>
</dbReference>
<reference evidence="4 5" key="1">
    <citation type="submission" date="2017-10" db="EMBL/GenBank/DDBJ databases">
        <title>Comparative genomics in systemic dimorphic fungi from Ajellomycetaceae.</title>
        <authorList>
            <person name="Munoz J.F."/>
            <person name="Mcewen J.G."/>
            <person name="Clay O.K."/>
            <person name="Cuomo C.A."/>
        </authorList>
    </citation>
    <scope>NUCLEOTIDE SEQUENCE [LARGE SCALE GENOMIC DNA]</scope>
    <source>
        <strain evidence="4 5">UAMH7299</strain>
    </source>
</reference>
<protein>
    <recommendedName>
        <fullName evidence="3">NAD-dependent epimerase/dehydratase domain-containing protein</fullName>
    </recommendedName>
</protein>
<evidence type="ECO:0000259" key="3">
    <source>
        <dbReference type="Pfam" id="PF01370"/>
    </source>
</evidence>
<dbReference type="GO" id="GO:0016616">
    <property type="term" value="F:oxidoreductase activity, acting on the CH-OH group of donors, NAD or NADP as acceptor"/>
    <property type="evidence" value="ECO:0007669"/>
    <property type="project" value="TreeGrafter"/>
</dbReference>
<dbReference type="InterPro" id="IPR050425">
    <property type="entry name" value="NAD(P)_dehydrat-like"/>
</dbReference>
<comment type="similarity">
    <text evidence="2">Belongs to the NAD(P)-dependent epimerase/dehydratase family. Dihydroflavonol-4-reductase subfamily.</text>
</comment>
<name>A0A2B7XS38_POLH7</name>
<keyword evidence="1" id="KW-0560">Oxidoreductase</keyword>
<comment type="caution">
    <text evidence="4">The sequence shown here is derived from an EMBL/GenBank/DDBJ whole genome shotgun (WGS) entry which is preliminary data.</text>
</comment>
<evidence type="ECO:0000256" key="1">
    <source>
        <dbReference type="ARBA" id="ARBA00023002"/>
    </source>
</evidence>
<feature type="domain" description="NAD-dependent epimerase/dehydratase" evidence="3">
    <location>
        <begin position="31"/>
        <end position="282"/>
    </location>
</feature>
<dbReference type="InterPro" id="IPR036291">
    <property type="entry name" value="NAD(P)-bd_dom_sf"/>
</dbReference>